<proteinExistence type="predicted"/>
<gene>
    <name evidence="1" type="ORF">NQ176_g4134</name>
</gene>
<name>A0ACC1NEZ5_9HYPO</name>
<evidence type="ECO:0000313" key="2">
    <source>
        <dbReference type="Proteomes" id="UP001143910"/>
    </source>
</evidence>
<protein>
    <submittedName>
        <fullName evidence="1">Uncharacterized protein</fullName>
    </submittedName>
</protein>
<keyword evidence="2" id="KW-1185">Reference proteome</keyword>
<evidence type="ECO:0000313" key="1">
    <source>
        <dbReference type="EMBL" id="KAJ2977862.1"/>
    </source>
</evidence>
<accession>A0ACC1NEZ5</accession>
<sequence length="467" mass="51844">MKLALIVAAVVPLIFAAQTPAPGGLTAAITKYPKCAAPCVLGSLNVTKCDITDTPCLCADQHLMQVVTGCVLEKCTIVEALTTQNITNTACGAPIRDRGKKYTVISNIMGPLSGAFVIQRIAYKIWAGLDFGWDDWFCLITIVSGIPATIFNAHQLVDNGMGRDVWTLQPNQITQFGLCFYIIEVMYFLEVATLKLSLLFFYIRIFPTRGVRRLLWGTVAFVSVFGLAYIFLGIFQCTPISHFWTKWDGTHTGHCININILGWSNAAISIATDIWMLVVPLWQLRSLQLDWRRKIGVGMMFVVGTFVTVISVLRLRSLVTFGADSLNPTWEFFDVSMWSNIEINVGIICICMPALRLLLVRLFPKILGTTQRYYAKYSNSGNKSANDREQRSGRFGNVSVSRAERGDFTGQQHELGQISYQKTYTVKYGDADGAELVSGASEIDMRSAKSLTSISARESSEKRTRSP</sequence>
<dbReference type="Proteomes" id="UP001143910">
    <property type="component" value="Unassembled WGS sequence"/>
</dbReference>
<comment type="caution">
    <text evidence="1">The sequence shown here is derived from an EMBL/GenBank/DDBJ whole genome shotgun (WGS) entry which is preliminary data.</text>
</comment>
<reference evidence="1" key="1">
    <citation type="submission" date="2022-08" db="EMBL/GenBank/DDBJ databases">
        <title>Genome Sequence of Lecanicillium fungicola.</title>
        <authorList>
            <person name="Buettner E."/>
        </authorList>
    </citation>
    <scope>NUCLEOTIDE SEQUENCE</scope>
    <source>
        <strain evidence="1">Babe33</strain>
    </source>
</reference>
<dbReference type="EMBL" id="JANJQO010000431">
    <property type="protein sequence ID" value="KAJ2977862.1"/>
    <property type="molecule type" value="Genomic_DNA"/>
</dbReference>
<organism evidence="1 2">
    <name type="scientific">Zarea fungicola</name>
    <dbReference type="NCBI Taxonomy" id="93591"/>
    <lineage>
        <taxon>Eukaryota</taxon>
        <taxon>Fungi</taxon>
        <taxon>Dikarya</taxon>
        <taxon>Ascomycota</taxon>
        <taxon>Pezizomycotina</taxon>
        <taxon>Sordariomycetes</taxon>
        <taxon>Hypocreomycetidae</taxon>
        <taxon>Hypocreales</taxon>
        <taxon>Cordycipitaceae</taxon>
        <taxon>Zarea</taxon>
    </lineage>
</organism>